<evidence type="ECO:0000313" key="2">
    <source>
        <dbReference type="EMBL" id="VBB17739.1"/>
    </source>
</evidence>
<dbReference type="Proteomes" id="UP000594342">
    <property type="component" value="Unassembled WGS sequence"/>
</dbReference>
<evidence type="ECO:0000256" key="1">
    <source>
        <dbReference type="SAM" id="Phobius"/>
    </source>
</evidence>
<name>A0A5K0U719_9VIRU</name>
<protein>
    <submittedName>
        <fullName evidence="2">Uncharacterized protein</fullName>
    </submittedName>
</protein>
<feature type="non-terminal residue" evidence="2">
    <location>
        <position position="1"/>
    </location>
</feature>
<organism evidence="2 3">
    <name type="scientific">Yasminevirus sp. GU-2018</name>
    <dbReference type="NCBI Taxonomy" id="2420051"/>
    <lineage>
        <taxon>Viruses</taxon>
        <taxon>Varidnaviria</taxon>
        <taxon>Bamfordvirae</taxon>
        <taxon>Nucleocytoviricota</taxon>
        <taxon>Megaviricetes</taxon>
        <taxon>Imitervirales</taxon>
        <taxon>Mimiviridae</taxon>
        <taxon>Klosneuvirinae</taxon>
        <taxon>Yasminevirus</taxon>
        <taxon>Yasminevirus saudimassiliense</taxon>
    </lineage>
</organism>
<keyword evidence="1" id="KW-1133">Transmembrane helix</keyword>
<accession>A0A5K0U719</accession>
<proteinExistence type="predicted"/>
<keyword evidence="3" id="KW-1185">Reference proteome</keyword>
<reference evidence="2 3" key="1">
    <citation type="submission" date="2018-10" db="EMBL/GenBank/DDBJ databases">
        <authorList>
            <consortium name="IHU Genomes"/>
        </authorList>
    </citation>
    <scope>NUCLEOTIDE SEQUENCE [LARGE SCALE GENOMIC DNA]</scope>
    <source>
        <strain evidence="2 3">A1</strain>
    </source>
</reference>
<gene>
    <name evidence="2" type="ORF">YASMINEVIRUS_202</name>
</gene>
<dbReference type="EMBL" id="UPSH01000001">
    <property type="protein sequence ID" value="VBB17739.1"/>
    <property type="molecule type" value="Genomic_DNA"/>
</dbReference>
<keyword evidence="1" id="KW-0812">Transmembrane</keyword>
<feature type="transmembrane region" description="Helical" evidence="1">
    <location>
        <begin position="206"/>
        <end position="229"/>
    </location>
</feature>
<keyword evidence="1" id="KW-0472">Membrane</keyword>
<comment type="caution">
    <text evidence="2">The sequence shown here is derived from an EMBL/GenBank/DDBJ whole genome shotgun (WGS) entry which is preliminary data.</text>
</comment>
<sequence>LTKISSQTIFVVQIYNITNIMNKSVNGSKKPTVKAFDPAYDGDDREMIFAWDNDKLMVRPNSMRCPSCNHSLPGVDADAPNAPNCKNMRCESCGYSVKLYGYGDLSYDGTVDDADYVDGDEYDTDREQPSNVYTGRFVKGTVERPYKMRRVQFTGKDNILGPAGNQEGNEVEGEDDEIVEGGAETVERVEKPSAETREHMDTSKSITGWGLSGYVVSMICMFLIAYCIASSRGETRHKDGRLNLSLLVCIFFFPQLYFGYVLVDWVTSPNHGC</sequence>
<feature type="transmembrane region" description="Helical" evidence="1">
    <location>
        <begin position="241"/>
        <end position="263"/>
    </location>
</feature>
<evidence type="ECO:0000313" key="3">
    <source>
        <dbReference type="Proteomes" id="UP000594342"/>
    </source>
</evidence>